<dbReference type="Pfam" id="PF00216">
    <property type="entry name" value="Bac_DNA_binding"/>
    <property type="match status" value="1"/>
</dbReference>
<dbReference type="RefSeq" id="WP_344608162.1">
    <property type="nucleotide sequence ID" value="NZ_BAAAHE010000044.1"/>
</dbReference>
<feature type="compositionally biased region" description="Low complexity" evidence="4">
    <location>
        <begin position="138"/>
        <end position="167"/>
    </location>
</feature>
<dbReference type="PROSITE" id="PS00045">
    <property type="entry name" value="HISTONE_LIKE"/>
    <property type="match status" value="1"/>
</dbReference>
<dbReference type="PANTHER" id="PTHR33175:SF3">
    <property type="entry name" value="DNA-BINDING PROTEIN HU-BETA"/>
    <property type="match status" value="1"/>
</dbReference>
<keyword evidence="6" id="KW-1185">Reference proteome</keyword>
<evidence type="ECO:0000256" key="2">
    <source>
        <dbReference type="ARBA" id="ARBA00023125"/>
    </source>
</evidence>
<gene>
    <name evidence="5" type="ORF">GCM10009547_40530</name>
</gene>
<dbReference type="Gene3D" id="4.10.520.10">
    <property type="entry name" value="IHF-like DNA-binding proteins"/>
    <property type="match status" value="1"/>
</dbReference>
<dbReference type="EMBL" id="BAAAHE010000044">
    <property type="protein sequence ID" value="GAA0632605.1"/>
    <property type="molecule type" value="Genomic_DNA"/>
</dbReference>
<evidence type="ECO:0000256" key="4">
    <source>
        <dbReference type="SAM" id="MobiDB-lite"/>
    </source>
</evidence>
<feature type="compositionally biased region" description="Basic residues" evidence="4">
    <location>
        <begin position="125"/>
        <end position="137"/>
    </location>
</feature>
<dbReference type="SMART" id="SM00411">
    <property type="entry name" value="BHL"/>
    <property type="match status" value="1"/>
</dbReference>
<protein>
    <recommendedName>
        <fullName evidence="7">DNA-binding protein HU-beta</fullName>
    </recommendedName>
</protein>
<name>A0ABN1H847_9ACTN</name>
<dbReference type="CDD" id="cd13831">
    <property type="entry name" value="HU"/>
    <property type="match status" value="1"/>
</dbReference>
<evidence type="ECO:0000256" key="3">
    <source>
        <dbReference type="RuleBase" id="RU003939"/>
    </source>
</evidence>
<proteinExistence type="inferred from homology"/>
<dbReference type="InterPro" id="IPR000119">
    <property type="entry name" value="Hist_DNA-bd"/>
</dbReference>
<evidence type="ECO:0000313" key="5">
    <source>
        <dbReference type="EMBL" id="GAA0632605.1"/>
    </source>
</evidence>
<comment type="similarity">
    <text evidence="3">Belongs to the bacterial histone-like protein family.</text>
</comment>
<evidence type="ECO:0008006" key="7">
    <source>
        <dbReference type="Google" id="ProtNLM"/>
    </source>
</evidence>
<organism evidence="5 6">
    <name type="scientific">Sporichthya brevicatena</name>
    <dbReference type="NCBI Taxonomy" id="171442"/>
    <lineage>
        <taxon>Bacteria</taxon>
        <taxon>Bacillati</taxon>
        <taxon>Actinomycetota</taxon>
        <taxon>Actinomycetes</taxon>
        <taxon>Sporichthyales</taxon>
        <taxon>Sporichthyaceae</taxon>
        <taxon>Sporichthya</taxon>
    </lineage>
</organism>
<feature type="compositionally biased region" description="Basic residues" evidence="4">
    <location>
        <begin position="184"/>
        <end position="228"/>
    </location>
</feature>
<sequence>MNKTQLIDELATRFSGNKKAASQALDAVVDTITRAVARGEKVGITGFGVFEKVERPARIARNPATGAQVKVKKTSVPRFKAGTGFKDVVSGAKKLPAVTVTAIESVGETAKPTVKRVAAAVAKKSPAKKTVTKKAAAKKAAPAKKAAAKKAAPAKKAAAKKAAPAKKAPAKKAAAKKATPAKKAAAKKAPAKKAVAKKAPAKKAPAKKAAAKKAAAKKAPAKRAAKKA</sequence>
<dbReference type="InterPro" id="IPR010992">
    <property type="entry name" value="IHF-like_DNA-bd_dom_sf"/>
</dbReference>
<dbReference type="PANTHER" id="PTHR33175">
    <property type="entry name" value="DNA-BINDING PROTEIN HU"/>
    <property type="match status" value="1"/>
</dbReference>
<keyword evidence="1" id="KW-0226">DNA condensation</keyword>
<comment type="caution">
    <text evidence="5">The sequence shown here is derived from an EMBL/GenBank/DDBJ whole genome shotgun (WGS) entry which is preliminary data.</text>
</comment>
<reference evidence="5 6" key="1">
    <citation type="journal article" date="2019" name="Int. J. Syst. Evol. Microbiol.">
        <title>The Global Catalogue of Microorganisms (GCM) 10K type strain sequencing project: providing services to taxonomists for standard genome sequencing and annotation.</title>
        <authorList>
            <consortium name="The Broad Institute Genomics Platform"/>
            <consortium name="The Broad Institute Genome Sequencing Center for Infectious Disease"/>
            <person name="Wu L."/>
            <person name="Ma J."/>
        </authorList>
    </citation>
    <scope>NUCLEOTIDE SEQUENCE [LARGE SCALE GENOMIC DNA]</scope>
    <source>
        <strain evidence="5 6">JCM 10671</strain>
    </source>
</reference>
<evidence type="ECO:0000256" key="1">
    <source>
        <dbReference type="ARBA" id="ARBA00023067"/>
    </source>
</evidence>
<evidence type="ECO:0000313" key="6">
    <source>
        <dbReference type="Proteomes" id="UP001500957"/>
    </source>
</evidence>
<keyword evidence="2" id="KW-0238">DNA-binding</keyword>
<dbReference type="InterPro" id="IPR020816">
    <property type="entry name" value="Histone-like_DNA-bd_CS"/>
</dbReference>
<accession>A0ABN1H847</accession>
<feature type="region of interest" description="Disordered" evidence="4">
    <location>
        <begin position="122"/>
        <end position="228"/>
    </location>
</feature>
<dbReference type="SUPFAM" id="SSF47729">
    <property type="entry name" value="IHF-like DNA-binding proteins"/>
    <property type="match status" value="1"/>
</dbReference>
<dbReference type="PRINTS" id="PR01727">
    <property type="entry name" value="DNABINDINGHU"/>
</dbReference>
<dbReference type="Proteomes" id="UP001500957">
    <property type="component" value="Unassembled WGS sequence"/>
</dbReference>